<accession>A0ABS0F5V5</accession>
<reference evidence="3 4" key="1">
    <citation type="submission" date="2020-11" db="EMBL/GenBank/DDBJ databases">
        <title>Genomic insight of Alicyclobacillus mali FL 18 reveals a new arsenic-resistant strain, with potential in environmental biotechnology.</title>
        <authorList>
            <person name="Fiorentino G."/>
            <person name="Gallo G."/>
            <person name="Aulitto M."/>
        </authorList>
    </citation>
    <scope>NUCLEOTIDE SEQUENCE [LARGE SCALE GENOMIC DNA]</scope>
    <source>
        <strain evidence="3 4">FL 18</strain>
    </source>
</reference>
<dbReference type="InterPro" id="IPR001387">
    <property type="entry name" value="Cro/C1-type_HTH"/>
</dbReference>
<organism evidence="3 4">
    <name type="scientific">Alicyclobacillus mali</name>
    <name type="common">ex Roth et al. 2021</name>
    <dbReference type="NCBI Taxonomy" id="1123961"/>
    <lineage>
        <taxon>Bacteria</taxon>
        <taxon>Bacillati</taxon>
        <taxon>Bacillota</taxon>
        <taxon>Bacilli</taxon>
        <taxon>Bacillales</taxon>
        <taxon>Alicyclobacillaceae</taxon>
        <taxon>Alicyclobacillus</taxon>
    </lineage>
</organism>
<dbReference type="EMBL" id="JADPKZ010000047">
    <property type="protein sequence ID" value="MBF8378675.1"/>
    <property type="molecule type" value="Genomic_DNA"/>
</dbReference>
<dbReference type="InterPro" id="IPR010982">
    <property type="entry name" value="Lambda_DNA-bd_dom_sf"/>
</dbReference>
<dbReference type="PROSITE" id="PS50943">
    <property type="entry name" value="HTH_CROC1"/>
    <property type="match status" value="1"/>
</dbReference>
<evidence type="ECO:0000313" key="4">
    <source>
        <dbReference type="Proteomes" id="UP000642910"/>
    </source>
</evidence>
<evidence type="ECO:0000313" key="3">
    <source>
        <dbReference type="EMBL" id="MBF8378675.1"/>
    </source>
</evidence>
<dbReference type="Pfam" id="PF01381">
    <property type="entry name" value="HTH_3"/>
    <property type="match status" value="1"/>
</dbReference>
<dbReference type="SMART" id="SM00530">
    <property type="entry name" value="HTH_XRE"/>
    <property type="match status" value="1"/>
</dbReference>
<keyword evidence="1" id="KW-0238">DNA-binding</keyword>
<comment type="caution">
    <text evidence="3">The sequence shown here is derived from an EMBL/GenBank/DDBJ whole genome shotgun (WGS) entry which is preliminary data.</text>
</comment>
<feature type="domain" description="HTH cro/C1-type" evidence="2">
    <location>
        <begin position="8"/>
        <end position="61"/>
    </location>
</feature>
<gene>
    <name evidence="3" type="ORF">IW967_12500</name>
</gene>
<protein>
    <submittedName>
        <fullName evidence="3">Helix-turn-helix transcriptional regulator</fullName>
    </submittedName>
</protein>
<evidence type="ECO:0000256" key="1">
    <source>
        <dbReference type="ARBA" id="ARBA00023125"/>
    </source>
</evidence>
<proteinExistence type="predicted"/>
<dbReference type="CDD" id="cd00093">
    <property type="entry name" value="HTH_XRE"/>
    <property type="match status" value="1"/>
</dbReference>
<dbReference type="RefSeq" id="WP_067848055.1">
    <property type="nucleotide sequence ID" value="NZ_JADPKZ010000047.1"/>
</dbReference>
<dbReference type="Gene3D" id="1.10.260.40">
    <property type="entry name" value="lambda repressor-like DNA-binding domains"/>
    <property type="match status" value="1"/>
</dbReference>
<dbReference type="PANTHER" id="PTHR46797">
    <property type="entry name" value="HTH-TYPE TRANSCRIPTIONAL REGULATOR"/>
    <property type="match status" value="1"/>
</dbReference>
<name>A0ABS0F5V5_9BACL</name>
<evidence type="ECO:0000259" key="2">
    <source>
        <dbReference type="PROSITE" id="PS50943"/>
    </source>
</evidence>
<dbReference type="InterPro" id="IPR050807">
    <property type="entry name" value="TransReg_Diox_bact_type"/>
</dbReference>
<keyword evidence="4" id="KW-1185">Reference proteome</keyword>
<dbReference type="Proteomes" id="UP000642910">
    <property type="component" value="Unassembled WGS sequence"/>
</dbReference>
<dbReference type="SUPFAM" id="SSF47413">
    <property type="entry name" value="lambda repressor-like DNA-binding domains"/>
    <property type="match status" value="1"/>
</dbReference>
<dbReference type="SUPFAM" id="SSF48452">
    <property type="entry name" value="TPR-like"/>
    <property type="match status" value="2"/>
</dbReference>
<dbReference type="PANTHER" id="PTHR46797:SF1">
    <property type="entry name" value="METHYLPHOSPHONATE SYNTHASE"/>
    <property type="match status" value="1"/>
</dbReference>
<sequence>METLGQKIRALRKARGMTQSELARGLATASMISQIESDRTMPSAPLLAQLAARLGVDAAEFQRELAGSSEEAHTYRRAKHLAEQGHYEEAIHQFLSLSWPLHSQFRPELVFQDMGDCYLKAGNYEQAARLYDGLVWAGFARGDISSVIRGYYYGALARRRLQRDHEAILYLERARQALATSGLQMPLRLKIEMTLARLYLQYGPMEQAKALYEHILARGEEPMSAVDRAHAHHGLACSAAAIGDYETAIEEAQCAIQLHEEAGNRALAMRCRINLSAFLRLSGKADDALSHLVHLDERINSRDEVLRVALDHELALTYRTLEQPRPAMERVSQALAMTRVGPEIRAQLSLLAAELALELGDLDRAESELRSLDHLVQADPSALPPGYLQLKAQVYMRKANTSDIVQLCDQAVNRAAERIPEGSWASPERFWIFPRQ</sequence>
<dbReference type="Gene3D" id="1.25.40.10">
    <property type="entry name" value="Tetratricopeptide repeat domain"/>
    <property type="match status" value="2"/>
</dbReference>
<dbReference type="InterPro" id="IPR011990">
    <property type="entry name" value="TPR-like_helical_dom_sf"/>
</dbReference>